<proteinExistence type="inferred from homology"/>
<reference evidence="5" key="1">
    <citation type="submission" date="2021-01" db="EMBL/GenBank/DDBJ databases">
        <authorList>
            <consortium name="Genoscope - CEA"/>
            <person name="William W."/>
        </authorList>
    </citation>
    <scope>NUCLEOTIDE SEQUENCE</scope>
</reference>
<evidence type="ECO:0000313" key="5">
    <source>
        <dbReference type="EMBL" id="CAD8112367.1"/>
    </source>
</evidence>
<dbReference type="InterPro" id="IPR005172">
    <property type="entry name" value="CRC"/>
</dbReference>
<evidence type="ECO:0000313" key="6">
    <source>
        <dbReference type="Proteomes" id="UP000692954"/>
    </source>
</evidence>
<accession>A0A8S1QBJ8</accession>
<comment type="similarity">
    <text evidence="2">Belongs to the lin-54 family.</text>
</comment>
<keyword evidence="3" id="KW-0539">Nucleus</keyword>
<comment type="caution">
    <text evidence="5">The sequence shown here is derived from an EMBL/GenBank/DDBJ whole genome shotgun (WGS) entry which is preliminary data.</text>
</comment>
<organism evidence="5 6">
    <name type="scientific">Paramecium sonneborni</name>
    <dbReference type="NCBI Taxonomy" id="65129"/>
    <lineage>
        <taxon>Eukaryota</taxon>
        <taxon>Sar</taxon>
        <taxon>Alveolata</taxon>
        <taxon>Ciliophora</taxon>
        <taxon>Intramacronucleata</taxon>
        <taxon>Oligohymenophorea</taxon>
        <taxon>Peniculida</taxon>
        <taxon>Parameciidae</taxon>
        <taxon>Paramecium</taxon>
    </lineage>
</organism>
<dbReference type="SMART" id="SM01114">
    <property type="entry name" value="CXC"/>
    <property type="match status" value="2"/>
</dbReference>
<dbReference type="GO" id="GO:0005634">
    <property type="term" value="C:nucleus"/>
    <property type="evidence" value="ECO:0007669"/>
    <property type="project" value="UniProtKB-SubCell"/>
</dbReference>
<dbReference type="EMBL" id="CAJJDN010000100">
    <property type="protein sequence ID" value="CAD8112367.1"/>
    <property type="molecule type" value="Genomic_DNA"/>
</dbReference>
<dbReference type="InterPro" id="IPR033467">
    <property type="entry name" value="Tesmin/TSO1-like_CXC"/>
</dbReference>
<dbReference type="PROSITE" id="PS51634">
    <property type="entry name" value="CRC"/>
    <property type="match status" value="1"/>
</dbReference>
<dbReference type="PANTHER" id="PTHR12446:SF34">
    <property type="entry name" value="PROTEIN LIN-54 HOMOLOG"/>
    <property type="match status" value="1"/>
</dbReference>
<dbReference type="AlphaFoldDB" id="A0A8S1QBJ8"/>
<dbReference type="Proteomes" id="UP000692954">
    <property type="component" value="Unassembled WGS sequence"/>
</dbReference>
<evidence type="ECO:0000259" key="4">
    <source>
        <dbReference type="PROSITE" id="PS51634"/>
    </source>
</evidence>
<gene>
    <name evidence="5" type="ORF">PSON_ATCC_30995.1.T1000168</name>
</gene>
<sequence>MQSYDPIDDLKPPILQNFQSMYSNLSDCDRYKHSPLRHSPVLQKWNSFIDPEAVHEKSPIVQVETNNIHEEISIVQTKLQEEKQQNKQDEFQPCSCLKTHCLKMYCSCFHNGRNCGKSCKCEDCNNTEEFKMQRNQAMDYVKKKAHRNKKVPKEKIFETTEIWGCNCFKTRCIKKYCECFIRSKKCTVECNCDHCDNGKDEDLFNEIKKQNEKPKIQKRIRKERQTIQQ</sequence>
<protein>
    <recommendedName>
        <fullName evidence="4">CRC domain-containing protein</fullName>
    </recommendedName>
</protein>
<name>A0A8S1QBJ8_9CILI</name>
<dbReference type="Pfam" id="PF03638">
    <property type="entry name" value="TCR"/>
    <property type="match status" value="2"/>
</dbReference>
<dbReference type="PANTHER" id="PTHR12446">
    <property type="entry name" value="TESMIN/TSO1-RELATED"/>
    <property type="match status" value="1"/>
</dbReference>
<dbReference type="GO" id="GO:0006355">
    <property type="term" value="P:regulation of DNA-templated transcription"/>
    <property type="evidence" value="ECO:0007669"/>
    <property type="project" value="TreeGrafter"/>
</dbReference>
<evidence type="ECO:0000256" key="2">
    <source>
        <dbReference type="ARBA" id="ARBA00007267"/>
    </source>
</evidence>
<keyword evidence="6" id="KW-1185">Reference proteome</keyword>
<evidence type="ECO:0000256" key="1">
    <source>
        <dbReference type="ARBA" id="ARBA00004123"/>
    </source>
</evidence>
<comment type="subcellular location">
    <subcellularLocation>
        <location evidence="1">Nucleus</location>
    </subcellularLocation>
</comment>
<dbReference type="OrthoDB" id="6283463at2759"/>
<evidence type="ECO:0000256" key="3">
    <source>
        <dbReference type="ARBA" id="ARBA00023242"/>
    </source>
</evidence>
<feature type="domain" description="CRC" evidence="4">
    <location>
        <begin position="90"/>
        <end position="200"/>
    </location>
</feature>
<dbReference type="InterPro" id="IPR028307">
    <property type="entry name" value="Lin-54_fam"/>
</dbReference>